<dbReference type="InterPro" id="IPR000305">
    <property type="entry name" value="GIY-YIG_endonuc"/>
</dbReference>
<dbReference type="Proteomes" id="UP000178646">
    <property type="component" value="Unassembled WGS sequence"/>
</dbReference>
<evidence type="ECO:0000259" key="1">
    <source>
        <dbReference type="PROSITE" id="PS50164"/>
    </source>
</evidence>
<gene>
    <name evidence="2" type="ORF">A2W59_00990</name>
</gene>
<dbReference type="InterPro" id="IPR035901">
    <property type="entry name" value="GIY-YIG_endonuc_sf"/>
</dbReference>
<dbReference type="Pfam" id="PF01541">
    <property type="entry name" value="GIY-YIG"/>
    <property type="match status" value="1"/>
</dbReference>
<dbReference type="Gene3D" id="3.40.1440.10">
    <property type="entry name" value="GIY-YIG endonuclease"/>
    <property type="match status" value="1"/>
</dbReference>
<name>A0A1G2PRE2_9BACT</name>
<protein>
    <submittedName>
        <fullName evidence="2">Endonuclease</fullName>
    </submittedName>
</protein>
<comment type="caution">
    <text evidence="2">The sequence shown here is derived from an EMBL/GenBank/DDBJ whole genome shotgun (WGS) entry which is preliminary data.</text>
</comment>
<keyword evidence="2" id="KW-0378">Hydrolase</keyword>
<accession>A0A1G2PRE2</accession>
<organism evidence="2 3">
    <name type="scientific">Candidatus Terrybacteria bacterium RIFCSPHIGHO2_02_41_19</name>
    <dbReference type="NCBI Taxonomy" id="1802364"/>
    <lineage>
        <taxon>Bacteria</taxon>
        <taxon>Candidatus Terryibacteriota</taxon>
    </lineage>
</organism>
<dbReference type="EMBL" id="MHSU01000022">
    <property type="protein sequence ID" value="OHA50152.1"/>
    <property type="molecule type" value="Genomic_DNA"/>
</dbReference>
<keyword evidence="2" id="KW-0255">Endonuclease</keyword>
<dbReference type="GO" id="GO:0004519">
    <property type="term" value="F:endonuclease activity"/>
    <property type="evidence" value="ECO:0007669"/>
    <property type="project" value="UniProtKB-KW"/>
</dbReference>
<dbReference type="AlphaFoldDB" id="A0A1G2PRE2"/>
<evidence type="ECO:0000313" key="2">
    <source>
        <dbReference type="EMBL" id="OHA50152.1"/>
    </source>
</evidence>
<sequence>MYYVYAIKSLNKNYIYVGLTNNSERRIEQHNSGKERTTRPYSPFITLIIENYPNRIEARKREKYLKSGCGKEYLKSLI</sequence>
<feature type="domain" description="GIY-YIG" evidence="1">
    <location>
        <begin position="1"/>
        <end position="75"/>
    </location>
</feature>
<dbReference type="SUPFAM" id="SSF82771">
    <property type="entry name" value="GIY-YIG endonuclease"/>
    <property type="match status" value="1"/>
</dbReference>
<keyword evidence="2" id="KW-0540">Nuclease</keyword>
<reference evidence="2 3" key="1">
    <citation type="journal article" date="2016" name="Nat. Commun.">
        <title>Thousands of microbial genomes shed light on interconnected biogeochemical processes in an aquifer system.</title>
        <authorList>
            <person name="Anantharaman K."/>
            <person name="Brown C.T."/>
            <person name="Hug L.A."/>
            <person name="Sharon I."/>
            <person name="Castelle C.J."/>
            <person name="Probst A.J."/>
            <person name="Thomas B.C."/>
            <person name="Singh A."/>
            <person name="Wilkins M.J."/>
            <person name="Karaoz U."/>
            <person name="Brodie E.L."/>
            <person name="Williams K.H."/>
            <person name="Hubbard S.S."/>
            <person name="Banfield J.F."/>
        </authorList>
    </citation>
    <scope>NUCLEOTIDE SEQUENCE [LARGE SCALE GENOMIC DNA]</scope>
</reference>
<proteinExistence type="predicted"/>
<evidence type="ECO:0000313" key="3">
    <source>
        <dbReference type="Proteomes" id="UP000178646"/>
    </source>
</evidence>
<dbReference type="PROSITE" id="PS50164">
    <property type="entry name" value="GIY_YIG"/>
    <property type="match status" value="1"/>
</dbReference>
<dbReference type="CDD" id="cd10449">
    <property type="entry name" value="GIY-YIG_SLX1_like"/>
    <property type="match status" value="1"/>
</dbReference>